<feature type="region of interest" description="Disordered" evidence="1">
    <location>
        <begin position="1"/>
        <end position="37"/>
    </location>
</feature>
<dbReference type="InterPro" id="IPR004252">
    <property type="entry name" value="Probable_transposase_24"/>
</dbReference>
<organism evidence="2 3">
    <name type="scientific">Centaurea solstitialis</name>
    <name type="common">yellow star-thistle</name>
    <dbReference type="NCBI Taxonomy" id="347529"/>
    <lineage>
        <taxon>Eukaryota</taxon>
        <taxon>Viridiplantae</taxon>
        <taxon>Streptophyta</taxon>
        <taxon>Embryophyta</taxon>
        <taxon>Tracheophyta</taxon>
        <taxon>Spermatophyta</taxon>
        <taxon>Magnoliopsida</taxon>
        <taxon>eudicotyledons</taxon>
        <taxon>Gunneridae</taxon>
        <taxon>Pentapetalae</taxon>
        <taxon>asterids</taxon>
        <taxon>campanulids</taxon>
        <taxon>Asterales</taxon>
        <taxon>Asteraceae</taxon>
        <taxon>Carduoideae</taxon>
        <taxon>Cardueae</taxon>
        <taxon>Centaureinae</taxon>
        <taxon>Centaurea</taxon>
    </lineage>
</organism>
<gene>
    <name evidence="2" type="ORF">OSB04_022761</name>
</gene>
<proteinExistence type="predicted"/>
<protein>
    <recommendedName>
        <fullName evidence="4">Transposase, Ptta/En/Spm, plant</fullName>
    </recommendedName>
</protein>
<keyword evidence="3" id="KW-1185">Reference proteome</keyword>
<evidence type="ECO:0000256" key="1">
    <source>
        <dbReference type="SAM" id="MobiDB-lite"/>
    </source>
</evidence>
<sequence>MSAAVHRSHGGDAGGDPPPNPNRIPTSCERSMPKKRGISRSANLEAAFKANGGRPLPIGFDKTEDTYKAVGQNSNMFIRYIGNLVGIHIPPYYSSWDDVPNEYKMGILPRIEQYFALDRQLPEWPMILAGIERECQDRYRERKARYKKHFLSVGGYADMEIAKKNPPSTITDETWWRKTVDFFADPENMTRAEKNAQNRSNVKYPSLHGSTSYVASRYKKRNRETQELPSPIDHWQQMHHRPNGGWVSEAARLDHERMLAEYTRQTQTAQSTLDGEASINETQIISKVLGERRGHNTGRGRRLKDYGRDEDEPQCSHSPLQNPQSIDVDAMIASMAARQPQQPSNDEHEDDHDDEGTGSQDD</sequence>
<feature type="compositionally biased region" description="Acidic residues" evidence="1">
    <location>
        <begin position="347"/>
        <end position="362"/>
    </location>
</feature>
<name>A0AA38SJI2_9ASTR</name>
<accession>A0AA38SJI2</accession>
<dbReference type="AlphaFoldDB" id="A0AA38SJI2"/>
<comment type="caution">
    <text evidence="2">The sequence shown here is derived from an EMBL/GenBank/DDBJ whole genome shotgun (WGS) entry which is preliminary data.</text>
</comment>
<dbReference type="Proteomes" id="UP001172457">
    <property type="component" value="Chromosome 6"/>
</dbReference>
<feature type="compositionally biased region" description="Polar residues" evidence="1">
    <location>
        <begin position="315"/>
        <end position="325"/>
    </location>
</feature>
<feature type="region of interest" description="Disordered" evidence="1">
    <location>
        <begin position="288"/>
        <end position="362"/>
    </location>
</feature>
<evidence type="ECO:0008006" key="4">
    <source>
        <dbReference type="Google" id="ProtNLM"/>
    </source>
</evidence>
<dbReference type="Pfam" id="PF03004">
    <property type="entry name" value="Transposase_24"/>
    <property type="match status" value="1"/>
</dbReference>
<evidence type="ECO:0000313" key="2">
    <source>
        <dbReference type="EMBL" id="KAJ9543054.1"/>
    </source>
</evidence>
<evidence type="ECO:0000313" key="3">
    <source>
        <dbReference type="Proteomes" id="UP001172457"/>
    </source>
</evidence>
<dbReference type="EMBL" id="JARYMX010000006">
    <property type="protein sequence ID" value="KAJ9543054.1"/>
    <property type="molecule type" value="Genomic_DNA"/>
</dbReference>
<reference evidence="2" key="1">
    <citation type="submission" date="2023-03" db="EMBL/GenBank/DDBJ databases">
        <title>Chromosome-scale reference genome and RAD-based genetic map of yellow starthistle (Centaurea solstitialis) reveal putative structural variation and QTLs associated with invader traits.</title>
        <authorList>
            <person name="Reatini B."/>
            <person name="Cang F.A."/>
            <person name="Jiang Q."/>
            <person name="Mckibben M.T.W."/>
            <person name="Barker M.S."/>
            <person name="Rieseberg L.H."/>
            <person name="Dlugosch K.M."/>
        </authorList>
    </citation>
    <scope>NUCLEOTIDE SEQUENCE</scope>
    <source>
        <strain evidence="2">CAN-66</strain>
        <tissue evidence="2">Leaf</tissue>
    </source>
</reference>